<dbReference type="PRINTS" id="PR01577">
    <property type="entry name" value="KCNABCHANNEL"/>
</dbReference>
<keyword evidence="2" id="KW-0521">NADP</keyword>
<dbReference type="AlphaFoldDB" id="A0AAD9IPD0"/>
<proteinExistence type="inferred from homology"/>
<feature type="domain" description="NADP-dependent oxidoreductase" evidence="4">
    <location>
        <begin position="10"/>
        <end position="265"/>
    </location>
</feature>
<dbReference type="PANTHER" id="PTHR43150">
    <property type="entry name" value="HYPERKINETIC, ISOFORM M"/>
    <property type="match status" value="1"/>
</dbReference>
<dbReference type="InterPro" id="IPR005399">
    <property type="entry name" value="K_chnl_volt-dep_bsu_KCNAB-rel"/>
</dbReference>
<keyword evidence="6" id="KW-1185">Reference proteome</keyword>
<dbReference type="InterPro" id="IPR036812">
    <property type="entry name" value="NAD(P)_OxRdtase_dom_sf"/>
</dbReference>
<dbReference type="GO" id="GO:0016491">
    <property type="term" value="F:oxidoreductase activity"/>
    <property type="evidence" value="ECO:0007669"/>
    <property type="project" value="UniProtKB-KW"/>
</dbReference>
<organism evidence="5 6">
    <name type="scientific">Prototheca wickerhamii</name>
    <dbReference type="NCBI Taxonomy" id="3111"/>
    <lineage>
        <taxon>Eukaryota</taxon>
        <taxon>Viridiplantae</taxon>
        <taxon>Chlorophyta</taxon>
        <taxon>core chlorophytes</taxon>
        <taxon>Trebouxiophyceae</taxon>
        <taxon>Chlorellales</taxon>
        <taxon>Chlorellaceae</taxon>
        <taxon>Prototheca</taxon>
    </lineage>
</organism>
<keyword evidence="3" id="KW-0560">Oxidoreductase</keyword>
<evidence type="ECO:0000256" key="1">
    <source>
        <dbReference type="ARBA" id="ARBA00006515"/>
    </source>
</evidence>
<comment type="similarity">
    <text evidence="1">Belongs to the shaker potassium channel beta subunit family.</text>
</comment>
<dbReference type="CDD" id="cd19143">
    <property type="entry name" value="AKR_AKR6C1_2"/>
    <property type="match status" value="1"/>
</dbReference>
<gene>
    <name evidence="5" type="ORF">QBZ16_000769</name>
</gene>
<dbReference type="PANTHER" id="PTHR43150:SF2">
    <property type="entry name" value="HYPERKINETIC, ISOFORM M"/>
    <property type="match status" value="1"/>
</dbReference>
<protein>
    <recommendedName>
        <fullName evidence="4">NADP-dependent oxidoreductase domain-containing protein</fullName>
    </recommendedName>
</protein>
<evidence type="ECO:0000259" key="4">
    <source>
        <dbReference type="Pfam" id="PF00248"/>
    </source>
</evidence>
<dbReference type="Proteomes" id="UP001255856">
    <property type="component" value="Unassembled WGS sequence"/>
</dbReference>
<dbReference type="Gene3D" id="3.20.20.100">
    <property type="entry name" value="NADP-dependent oxidoreductase domain"/>
    <property type="match status" value="2"/>
</dbReference>
<accession>A0AAD9IPD0</accession>
<dbReference type="EMBL" id="JASFZW010000001">
    <property type="protein sequence ID" value="KAK2080915.1"/>
    <property type="molecule type" value="Genomic_DNA"/>
</dbReference>
<dbReference type="Pfam" id="PF00248">
    <property type="entry name" value="Aldo_ket_red"/>
    <property type="match status" value="2"/>
</dbReference>
<name>A0AAD9IPD0_PROWI</name>
<comment type="caution">
    <text evidence="5">The sequence shown here is derived from an EMBL/GenBank/DDBJ whole genome shotgun (WGS) entry which is preliminary data.</text>
</comment>
<evidence type="ECO:0000313" key="5">
    <source>
        <dbReference type="EMBL" id="KAK2080915.1"/>
    </source>
</evidence>
<dbReference type="InterPro" id="IPR023210">
    <property type="entry name" value="NADP_OxRdtase_dom"/>
</dbReference>
<reference evidence="5" key="1">
    <citation type="submission" date="2021-01" db="EMBL/GenBank/DDBJ databases">
        <authorList>
            <person name="Eckstrom K.M.E."/>
        </authorList>
    </citation>
    <scope>NUCLEOTIDE SEQUENCE</scope>
    <source>
        <strain evidence="5">UVCC 0001</strain>
    </source>
</reference>
<dbReference type="SUPFAM" id="SSF51430">
    <property type="entry name" value="NAD(P)-linked oxidoreductase"/>
    <property type="match status" value="2"/>
</dbReference>
<sequence length="613" mass="68524">MTVTFASTSRSFDNAENYANGKAESLMGEALKKLDWKREDYVLGTKVFFGSQLPDMTINAKGLSRKHIVEGVRASLKRLQLDYVDLIYAHRPDPSVPMEEVVRAFNWIINQGWAFYWGTSEWSAEQLEEAWAVADRLGLIGPAMDQPEYSIFQRLKVDRDFLPLYKERGLGLTTFSPLASGLLTGKYSGGRVPEGSRLSMSKYSWLEKAVLQKRKEQVDVVDKLKPVADKLGCSLAQLALAWCASNPHVSTVITGSTKLEQARALEAGAAELDNLKAIDVLDKMTDEVKKEIDDIVGELGWLERSCYGAWVTFGNQLDVDQATEVMKAAWDAGVNLYDGTYAAGKAEELMGEAFKKLGWKREDFVVSTKIFFGAGNSSPNAKGLSRKHLIEGTRAALKRLQLDYVDLVFAHRPDPSVPMEEVVRAFNWIIDQGWAFYWGTSEWSAEQLEEAWAIADRLGLIGPAMEQPQYNILHRQKVDRDFVPLYKERGLGLTIWSPLASGVLTGKYSGGRVPEGSRMSLKDYAWLKERTTQERLAAVDKLQPIADEIGCSLSQFALAWCVANPHVSTVITGSTKLEQLHENMKAIEFVDKITDDIKKKVDDIIGPLAFEEQ</sequence>
<evidence type="ECO:0000313" key="6">
    <source>
        <dbReference type="Proteomes" id="UP001255856"/>
    </source>
</evidence>
<evidence type="ECO:0000256" key="2">
    <source>
        <dbReference type="ARBA" id="ARBA00022857"/>
    </source>
</evidence>
<evidence type="ECO:0000256" key="3">
    <source>
        <dbReference type="ARBA" id="ARBA00023002"/>
    </source>
</evidence>
<feature type="domain" description="NADP-dependent oxidoreductase" evidence="4">
    <location>
        <begin position="306"/>
        <end position="600"/>
    </location>
</feature>